<feature type="transmembrane region" description="Helical" evidence="7">
    <location>
        <begin position="281"/>
        <end position="299"/>
    </location>
</feature>
<keyword evidence="6 7" id="KW-0472">Membrane</keyword>
<dbReference type="SUPFAM" id="SSF103473">
    <property type="entry name" value="MFS general substrate transporter"/>
    <property type="match status" value="1"/>
</dbReference>
<reference evidence="9 10" key="1">
    <citation type="journal article" date="2009" name="Genome Res.">
        <title>Complete genome of the cellulolytic thermophile Acidothermus cellulolyticus 11B provides insights into its ecophysiological and evolutionary adaptations.</title>
        <authorList>
            <person name="Barabote R.D."/>
            <person name="Xie G."/>
            <person name="Leu D.H."/>
            <person name="Normand P."/>
            <person name="Necsulea A."/>
            <person name="Daubin V."/>
            <person name="Medigue C."/>
            <person name="Adney W.S."/>
            <person name="Xu X.C."/>
            <person name="Lapidus A."/>
            <person name="Parales R.E."/>
            <person name="Detter C."/>
            <person name="Pujic P."/>
            <person name="Bruce D."/>
            <person name="Lavire C."/>
            <person name="Challacombe J.F."/>
            <person name="Brettin T.S."/>
            <person name="Berry A.M."/>
        </authorList>
    </citation>
    <scope>NUCLEOTIDE SEQUENCE [LARGE SCALE GENOMIC DNA]</scope>
    <source>
        <strain evidence="10">ATCC 43068 / DSM 8971 / 11B</strain>
    </source>
</reference>
<evidence type="ECO:0000256" key="1">
    <source>
        <dbReference type="ARBA" id="ARBA00004651"/>
    </source>
</evidence>
<protein>
    <submittedName>
        <fullName evidence="9">Major facilitator superfamily MFS_1</fullName>
    </submittedName>
</protein>
<dbReference type="GO" id="GO:0005886">
    <property type="term" value="C:plasma membrane"/>
    <property type="evidence" value="ECO:0007669"/>
    <property type="project" value="UniProtKB-SubCell"/>
</dbReference>
<comment type="similarity">
    <text evidence="2">Belongs to the major facilitator superfamily.</text>
</comment>
<keyword evidence="4 7" id="KW-0812">Transmembrane</keyword>
<evidence type="ECO:0000313" key="9">
    <source>
        <dbReference type="EMBL" id="ABK51889.1"/>
    </source>
</evidence>
<organism evidence="9 10">
    <name type="scientific">Acidothermus cellulolyticus (strain ATCC 43068 / DSM 8971 / 11B)</name>
    <dbReference type="NCBI Taxonomy" id="351607"/>
    <lineage>
        <taxon>Bacteria</taxon>
        <taxon>Bacillati</taxon>
        <taxon>Actinomycetota</taxon>
        <taxon>Actinomycetes</taxon>
        <taxon>Acidothermales</taxon>
        <taxon>Acidothermaceae</taxon>
        <taxon>Acidothermus</taxon>
    </lineage>
</organism>
<gene>
    <name evidence="9" type="ordered locus">Acel_0113</name>
</gene>
<dbReference type="PROSITE" id="PS50850">
    <property type="entry name" value="MFS"/>
    <property type="match status" value="1"/>
</dbReference>
<dbReference type="InterPro" id="IPR011701">
    <property type="entry name" value="MFS"/>
</dbReference>
<evidence type="ECO:0000256" key="5">
    <source>
        <dbReference type="ARBA" id="ARBA00022989"/>
    </source>
</evidence>
<dbReference type="RefSeq" id="WP_011718953.1">
    <property type="nucleotide sequence ID" value="NC_008578.1"/>
</dbReference>
<dbReference type="eggNOG" id="COG2814">
    <property type="taxonomic scope" value="Bacteria"/>
</dbReference>
<evidence type="ECO:0000256" key="3">
    <source>
        <dbReference type="ARBA" id="ARBA00022448"/>
    </source>
</evidence>
<feature type="transmembrane region" description="Helical" evidence="7">
    <location>
        <begin position="368"/>
        <end position="387"/>
    </location>
</feature>
<dbReference type="PANTHER" id="PTHR23514:SF3">
    <property type="entry name" value="BYPASS OF STOP CODON PROTEIN 6"/>
    <property type="match status" value="1"/>
</dbReference>
<dbReference type="KEGG" id="ace:Acel_0113"/>
<evidence type="ECO:0000256" key="6">
    <source>
        <dbReference type="ARBA" id="ARBA00023136"/>
    </source>
</evidence>
<feature type="transmembrane region" description="Helical" evidence="7">
    <location>
        <begin position="342"/>
        <end position="362"/>
    </location>
</feature>
<dbReference type="GO" id="GO:0022857">
    <property type="term" value="F:transmembrane transporter activity"/>
    <property type="evidence" value="ECO:0007669"/>
    <property type="project" value="InterPro"/>
</dbReference>
<dbReference type="HOGENOM" id="CLU_041536_0_0_11"/>
<dbReference type="EMBL" id="CP000481">
    <property type="protein sequence ID" value="ABK51889.1"/>
    <property type="molecule type" value="Genomic_DNA"/>
</dbReference>
<accession>A0LR29</accession>
<evidence type="ECO:0000256" key="2">
    <source>
        <dbReference type="ARBA" id="ARBA00008335"/>
    </source>
</evidence>
<feature type="transmembrane region" description="Helical" evidence="7">
    <location>
        <begin position="86"/>
        <end position="107"/>
    </location>
</feature>
<evidence type="ECO:0000256" key="7">
    <source>
        <dbReference type="SAM" id="Phobius"/>
    </source>
</evidence>
<feature type="transmembrane region" description="Helical" evidence="7">
    <location>
        <begin position="216"/>
        <end position="236"/>
    </location>
</feature>
<sequence>MTEDTAEPATARVSYPRDRITWLAYTQFALYGYFLYAFTPAVNLLRSDEHVSRAVAALHGTGMAVGGVLVGILAPPLINRLGRRRLLWSALAAMCAGIVLLVVVPLLPLTLAGSILGGFGGVLLGNLSTAILSSHHPGPAGAAAVTEGTGIGSGIGLLAPLALSGAIATHLGWRAGMLILVACAGGAFLVFARSTTPPEPIPTRRGTPRPRMPGRFWIACTVLILTTSIEFSMTIWTSDVLHSHVGASTASATAGVTLIVLGMTVGRLTASPLALRYSADWLLAGAFVLTLIGFGVFWNSHHLPVAYLGLFLTGLGIALHYPLAIARIVWASDGHPDLATSYASLGGGAAIGLAPFALGALADHVGSHTAMLLVPVFTLLGFLAVAASRTPSPRRSQLVSSAVRS</sequence>
<keyword evidence="3" id="KW-0813">Transport</keyword>
<feature type="domain" description="Major facilitator superfamily (MFS) profile" evidence="8">
    <location>
        <begin position="20"/>
        <end position="405"/>
    </location>
</feature>
<dbReference type="Proteomes" id="UP000008221">
    <property type="component" value="Chromosome"/>
</dbReference>
<dbReference type="OrthoDB" id="4350200at2"/>
<evidence type="ECO:0000256" key="4">
    <source>
        <dbReference type="ARBA" id="ARBA00022692"/>
    </source>
</evidence>
<dbReference type="InterPro" id="IPR020846">
    <property type="entry name" value="MFS_dom"/>
</dbReference>
<name>A0LR29_ACIC1</name>
<feature type="transmembrane region" description="Helical" evidence="7">
    <location>
        <begin position="305"/>
        <end position="330"/>
    </location>
</feature>
<evidence type="ECO:0000313" key="10">
    <source>
        <dbReference type="Proteomes" id="UP000008221"/>
    </source>
</evidence>
<proteinExistence type="inferred from homology"/>
<evidence type="ECO:0000259" key="8">
    <source>
        <dbReference type="PROSITE" id="PS50850"/>
    </source>
</evidence>
<feature type="transmembrane region" description="Helical" evidence="7">
    <location>
        <begin position="144"/>
        <end position="167"/>
    </location>
</feature>
<dbReference type="STRING" id="351607.Acel_0113"/>
<feature type="transmembrane region" description="Helical" evidence="7">
    <location>
        <begin position="54"/>
        <end position="74"/>
    </location>
</feature>
<feature type="transmembrane region" description="Helical" evidence="7">
    <location>
        <begin position="113"/>
        <end position="132"/>
    </location>
</feature>
<keyword evidence="10" id="KW-1185">Reference proteome</keyword>
<dbReference type="Gene3D" id="1.20.1250.20">
    <property type="entry name" value="MFS general substrate transporter like domains"/>
    <property type="match status" value="2"/>
</dbReference>
<dbReference type="InterPro" id="IPR036259">
    <property type="entry name" value="MFS_trans_sf"/>
</dbReference>
<feature type="transmembrane region" description="Helical" evidence="7">
    <location>
        <begin position="248"/>
        <end position="269"/>
    </location>
</feature>
<dbReference type="PANTHER" id="PTHR23514">
    <property type="entry name" value="BYPASS OF STOP CODON PROTEIN 6"/>
    <property type="match status" value="1"/>
</dbReference>
<dbReference type="Pfam" id="PF07690">
    <property type="entry name" value="MFS_1"/>
    <property type="match status" value="1"/>
</dbReference>
<feature type="transmembrane region" description="Helical" evidence="7">
    <location>
        <begin position="173"/>
        <end position="195"/>
    </location>
</feature>
<dbReference type="InParanoid" id="A0LR29"/>
<dbReference type="AlphaFoldDB" id="A0LR29"/>
<dbReference type="InterPro" id="IPR051788">
    <property type="entry name" value="MFS_Transporter"/>
</dbReference>
<feature type="transmembrane region" description="Helical" evidence="7">
    <location>
        <begin position="22"/>
        <end position="42"/>
    </location>
</feature>
<comment type="subcellular location">
    <subcellularLocation>
        <location evidence="1">Cell membrane</location>
        <topology evidence="1">Multi-pass membrane protein</topology>
    </subcellularLocation>
</comment>
<keyword evidence="5 7" id="KW-1133">Transmembrane helix</keyword>